<dbReference type="GO" id="GO:0003684">
    <property type="term" value="F:damaged DNA binding"/>
    <property type="evidence" value="ECO:0007669"/>
    <property type="project" value="InterPro"/>
</dbReference>
<dbReference type="NCBIfam" id="NF002211">
    <property type="entry name" value="PRK01103.1"/>
    <property type="match status" value="1"/>
</dbReference>
<keyword evidence="8 18" id="KW-0378">Hydrolase</keyword>
<dbReference type="InterPro" id="IPR000214">
    <property type="entry name" value="Znf_DNA_glyclase/AP_lyase"/>
</dbReference>
<dbReference type="HAMAP" id="MF_00103">
    <property type="entry name" value="Fapy_DNA_glycosyl"/>
    <property type="match status" value="1"/>
</dbReference>
<feature type="domain" description="Formamidopyrimidine-DNA glycosylase catalytic" evidence="17">
    <location>
        <begin position="15"/>
        <end position="126"/>
    </location>
</feature>
<evidence type="ECO:0000256" key="11">
    <source>
        <dbReference type="ARBA" id="ARBA00023204"/>
    </source>
</evidence>
<dbReference type="Pfam" id="PF01149">
    <property type="entry name" value="Fapy_DNA_glyco"/>
    <property type="match status" value="1"/>
</dbReference>
<evidence type="ECO:0000256" key="13">
    <source>
        <dbReference type="ARBA" id="ARBA00023268"/>
    </source>
</evidence>
<dbReference type="SMART" id="SM01232">
    <property type="entry name" value="H2TH"/>
    <property type="match status" value="1"/>
</dbReference>
<evidence type="ECO:0000256" key="9">
    <source>
        <dbReference type="ARBA" id="ARBA00022833"/>
    </source>
</evidence>
<evidence type="ECO:0000256" key="12">
    <source>
        <dbReference type="ARBA" id="ARBA00023239"/>
    </source>
</evidence>
<accession>A0A1W1E5P1</accession>
<evidence type="ECO:0000256" key="3">
    <source>
        <dbReference type="ARBA" id="ARBA00009409"/>
    </source>
</evidence>
<evidence type="ECO:0000256" key="4">
    <source>
        <dbReference type="ARBA" id="ARBA00011245"/>
    </source>
</evidence>
<evidence type="ECO:0000256" key="10">
    <source>
        <dbReference type="ARBA" id="ARBA00023125"/>
    </source>
</evidence>
<dbReference type="Gene3D" id="1.10.8.50">
    <property type="match status" value="1"/>
</dbReference>
<keyword evidence="14 18" id="KW-0326">Glycosidase</keyword>
<dbReference type="InterPro" id="IPR020629">
    <property type="entry name" value="FPG_Glyclase"/>
</dbReference>
<dbReference type="SUPFAM" id="SSF57716">
    <property type="entry name" value="Glucocorticoid receptor-like (DNA-binding domain)"/>
    <property type="match status" value="1"/>
</dbReference>
<dbReference type="PROSITE" id="PS51066">
    <property type="entry name" value="ZF_FPG_2"/>
    <property type="match status" value="1"/>
</dbReference>
<protein>
    <submittedName>
        <fullName evidence="18">Formamidopyrimidine-DNA glycosylase</fullName>
        <ecNumber evidence="18">3.2.2.23</ecNumber>
    </submittedName>
</protein>
<evidence type="ECO:0000256" key="6">
    <source>
        <dbReference type="ARBA" id="ARBA00022763"/>
    </source>
</evidence>
<name>A0A1W1E5P1_9ZZZZ</name>
<dbReference type="Gene3D" id="3.20.190.10">
    <property type="entry name" value="MutM-like, N-terminal"/>
    <property type="match status" value="1"/>
</dbReference>
<dbReference type="PANTHER" id="PTHR22993:SF9">
    <property type="entry name" value="FORMAMIDOPYRIMIDINE-DNA GLYCOSYLASE"/>
    <property type="match status" value="1"/>
</dbReference>
<dbReference type="GO" id="GO:0008270">
    <property type="term" value="F:zinc ion binding"/>
    <property type="evidence" value="ECO:0007669"/>
    <property type="project" value="UniProtKB-KW"/>
</dbReference>
<dbReference type="InterPro" id="IPR010979">
    <property type="entry name" value="Ribosomal_uS13-like_H2TH"/>
</dbReference>
<dbReference type="GO" id="GO:0034039">
    <property type="term" value="F:8-oxo-7,8-dihydroguanine DNA N-glycosylase activity"/>
    <property type="evidence" value="ECO:0007669"/>
    <property type="project" value="TreeGrafter"/>
</dbReference>
<evidence type="ECO:0000256" key="5">
    <source>
        <dbReference type="ARBA" id="ARBA00022723"/>
    </source>
</evidence>
<evidence type="ECO:0000259" key="16">
    <source>
        <dbReference type="PROSITE" id="PS51066"/>
    </source>
</evidence>
<evidence type="ECO:0000256" key="15">
    <source>
        <dbReference type="ARBA" id="ARBA00044632"/>
    </source>
</evidence>
<keyword evidence="9" id="KW-0862">Zinc</keyword>
<dbReference type="CDD" id="cd08966">
    <property type="entry name" value="EcFpg-like_N"/>
    <property type="match status" value="1"/>
</dbReference>
<keyword evidence="6" id="KW-0227">DNA damage</keyword>
<comment type="similarity">
    <text evidence="3">Belongs to the FPG family.</text>
</comment>
<dbReference type="FunFam" id="1.10.8.50:FF:000003">
    <property type="entry name" value="Formamidopyrimidine-DNA glycosylase"/>
    <property type="match status" value="1"/>
</dbReference>
<evidence type="ECO:0000256" key="2">
    <source>
        <dbReference type="ARBA" id="ARBA00001947"/>
    </source>
</evidence>
<comment type="subunit">
    <text evidence="4">Monomer.</text>
</comment>
<evidence type="ECO:0000259" key="17">
    <source>
        <dbReference type="PROSITE" id="PS51068"/>
    </source>
</evidence>
<evidence type="ECO:0000256" key="1">
    <source>
        <dbReference type="ARBA" id="ARBA00001668"/>
    </source>
</evidence>
<dbReference type="GO" id="GO:0140078">
    <property type="term" value="F:class I DNA-(apurinic or apyrimidinic site) endonuclease activity"/>
    <property type="evidence" value="ECO:0007669"/>
    <property type="project" value="UniProtKB-EC"/>
</dbReference>
<evidence type="ECO:0000256" key="8">
    <source>
        <dbReference type="ARBA" id="ARBA00022801"/>
    </source>
</evidence>
<comment type="cofactor">
    <cofactor evidence="2">
        <name>Zn(2+)</name>
        <dbReference type="ChEBI" id="CHEBI:29105"/>
    </cofactor>
</comment>
<keyword evidence="10" id="KW-0238">DNA-binding</keyword>
<keyword evidence="11" id="KW-0234">DNA repair</keyword>
<dbReference type="EC" id="3.2.2.23" evidence="18"/>
<dbReference type="SUPFAM" id="SSF81624">
    <property type="entry name" value="N-terminal domain of MutM-like DNA repair proteins"/>
    <property type="match status" value="1"/>
</dbReference>
<dbReference type="SMART" id="SM00898">
    <property type="entry name" value="Fapy_DNA_glyco"/>
    <property type="match status" value="1"/>
</dbReference>
<gene>
    <name evidence="18" type="ORF">MNB_SUP05-SYMBIONT-7-226</name>
</gene>
<sequence>MINPNTIYKTPKTMPELPEVETTKCGLEPLIVNQIVEQAILYRANLRWEIPKHLPTTLANQTVNSIARRGKYLLIKFEVGTLIIHLGMSGSIKVVNNNTPLKKHDHFELSFSNGKSMRLNDPRRFGAVLFSADNTHALLDSLGVEPLENLFDEIYLYNKSRKKQQNIKAFIMDSKVVVGVGNIYACESLFHAGIDPKRKAGSVSKKRYAILTQCIKQILTQAIKAGGTTLQDFSSVDGQPGYFSQTLSVYGCENKNCTQCNGKIMRFTQNQRSSFYCPSCQT</sequence>
<dbReference type="Pfam" id="PF06831">
    <property type="entry name" value="H2TH"/>
    <property type="match status" value="1"/>
</dbReference>
<keyword evidence="12" id="KW-0456">Lyase</keyword>
<dbReference type="AlphaFoldDB" id="A0A1W1E5P1"/>
<dbReference type="NCBIfam" id="TIGR00577">
    <property type="entry name" value="fpg"/>
    <property type="match status" value="1"/>
</dbReference>
<comment type="catalytic activity">
    <reaction evidence="15">
        <text>2'-deoxyribonucleotide-(2'-deoxyribose 5'-phosphate)-2'-deoxyribonucleotide-DNA = a 3'-end 2'-deoxyribonucleotide-(2,3-dehydro-2,3-deoxyribose 5'-phosphate)-DNA + a 5'-end 5'-phospho-2'-deoxyribonucleoside-DNA + H(+)</text>
        <dbReference type="Rhea" id="RHEA:66592"/>
        <dbReference type="Rhea" id="RHEA-COMP:13180"/>
        <dbReference type="Rhea" id="RHEA-COMP:16897"/>
        <dbReference type="Rhea" id="RHEA-COMP:17067"/>
        <dbReference type="ChEBI" id="CHEBI:15378"/>
        <dbReference type="ChEBI" id="CHEBI:136412"/>
        <dbReference type="ChEBI" id="CHEBI:157695"/>
        <dbReference type="ChEBI" id="CHEBI:167181"/>
        <dbReference type="EC" id="4.2.99.18"/>
    </reaction>
</comment>
<keyword evidence="5" id="KW-0479">Metal-binding</keyword>
<dbReference type="InterPro" id="IPR012319">
    <property type="entry name" value="FPG_cat"/>
</dbReference>
<dbReference type="InterPro" id="IPR015886">
    <property type="entry name" value="H2TH_FPG"/>
</dbReference>
<evidence type="ECO:0000256" key="14">
    <source>
        <dbReference type="ARBA" id="ARBA00023295"/>
    </source>
</evidence>
<feature type="domain" description="FPG-type" evidence="16">
    <location>
        <begin position="248"/>
        <end position="282"/>
    </location>
</feature>
<dbReference type="InterPro" id="IPR035937">
    <property type="entry name" value="FPG_N"/>
</dbReference>
<comment type="catalytic activity">
    <reaction evidence="1">
        <text>Hydrolysis of DNA containing ring-opened 7-methylguanine residues, releasing 2,6-diamino-4-hydroxy-5-(N-methyl)formamidopyrimidine.</text>
        <dbReference type="EC" id="3.2.2.23"/>
    </reaction>
</comment>
<evidence type="ECO:0000256" key="7">
    <source>
        <dbReference type="ARBA" id="ARBA00022771"/>
    </source>
</evidence>
<dbReference type="PROSITE" id="PS51068">
    <property type="entry name" value="FPG_CAT"/>
    <property type="match status" value="1"/>
</dbReference>
<keyword evidence="13" id="KW-0511">Multifunctional enzyme</keyword>
<reference evidence="18" key="1">
    <citation type="submission" date="2016-10" db="EMBL/GenBank/DDBJ databases">
        <authorList>
            <person name="de Groot N.N."/>
        </authorList>
    </citation>
    <scope>NUCLEOTIDE SEQUENCE</scope>
</reference>
<dbReference type="GO" id="GO:0006284">
    <property type="term" value="P:base-excision repair"/>
    <property type="evidence" value="ECO:0007669"/>
    <property type="project" value="InterPro"/>
</dbReference>
<keyword evidence="7" id="KW-0863">Zinc-finger</keyword>
<dbReference type="PROSITE" id="PS01242">
    <property type="entry name" value="ZF_FPG_1"/>
    <property type="match status" value="1"/>
</dbReference>
<dbReference type="EMBL" id="FPIA01000139">
    <property type="protein sequence ID" value="SFV89272.1"/>
    <property type="molecule type" value="Genomic_DNA"/>
</dbReference>
<organism evidence="18">
    <name type="scientific">hydrothermal vent metagenome</name>
    <dbReference type="NCBI Taxonomy" id="652676"/>
    <lineage>
        <taxon>unclassified sequences</taxon>
        <taxon>metagenomes</taxon>
        <taxon>ecological metagenomes</taxon>
    </lineage>
</organism>
<dbReference type="FunFam" id="3.20.190.10:FF:000001">
    <property type="entry name" value="Formamidopyrimidine-DNA glycosylase"/>
    <property type="match status" value="1"/>
</dbReference>
<dbReference type="PANTHER" id="PTHR22993">
    <property type="entry name" value="FORMAMIDOPYRIMIDINE-DNA GLYCOSYLASE"/>
    <property type="match status" value="1"/>
</dbReference>
<dbReference type="SUPFAM" id="SSF46946">
    <property type="entry name" value="S13-like H2TH domain"/>
    <property type="match status" value="1"/>
</dbReference>
<evidence type="ECO:0000313" key="18">
    <source>
        <dbReference type="EMBL" id="SFV89272.1"/>
    </source>
</evidence>
<proteinExistence type="inferred from homology"/>
<dbReference type="InterPro" id="IPR015887">
    <property type="entry name" value="DNA_glyclase_Znf_dom_DNA_BS"/>
</dbReference>